<evidence type="ECO:0000256" key="1">
    <source>
        <dbReference type="SAM" id="Phobius"/>
    </source>
</evidence>
<organism evidence="2 3">
    <name type="scientific">Xanthomonas theicola</name>
    <dbReference type="NCBI Taxonomy" id="56464"/>
    <lineage>
        <taxon>Bacteria</taxon>
        <taxon>Pseudomonadati</taxon>
        <taxon>Pseudomonadota</taxon>
        <taxon>Gammaproteobacteria</taxon>
        <taxon>Lysobacterales</taxon>
        <taxon>Lysobacteraceae</taxon>
        <taxon>Xanthomonas</taxon>
    </lineage>
</organism>
<name>A0A2S6YZJ7_9XANT</name>
<feature type="transmembrane region" description="Helical" evidence="1">
    <location>
        <begin position="42"/>
        <end position="60"/>
    </location>
</feature>
<keyword evidence="1" id="KW-0472">Membrane</keyword>
<proteinExistence type="predicted"/>
<dbReference type="Proteomes" id="UP000239898">
    <property type="component" value="Unassembled WGS sequence"/>
</dbReference>
<reference evidence="2 3" key="1">
    <citation type="submission" date="2016-08" db="EMBL/GenBank/DDBJ databases">
        <title>Evolution of the type three secretion system and type three effector repertoires in Xanthomonas.</title>
        <authorList>
            <person name="Merda D."/>
            <person name="Briand M."/>
            <person name="Bosis E."/>
            <person name="Rousseau C."/>
            <person name="Portier P."/>
            <person name="Jacques M.-A."/>
            <person name="Fischer-Le Saux M."/>
        </authorList>
    </citation>
    <scope>NUCLEOTIDE SEQUENCE [LARGE SCALE GENOMIC DNA]</scope>
    <source>
        <strain evidence="2 3">CFBP 4691</strain>
    </source>
</reference>
<protein>
    <recommendedName>
        <fullName evidence="4">Phage coat protein</fullName>
    </recommendedName>
</protein>
<dbReference type="AlphaFoldDB" id="A0A2S6YZJ7"/>
<gene>
    <name evidence="2" type="ORF">XthCFBP4691_20190</name>
</gene>
<evidence type="ECO:0000313" key="2">
    <source>
        <dbReference type="EMBL" id="PPT73493.1"/>
    </source>
</evidence>
<dbReference type="OrthoDB" id="6041952at2"/>
<accession>A0A2S6YZJ7</accession>
<comment type="caution">
    <text evidence="2">The sequence shown here is derived from an EMBL/GenBank/DDBJ whole genome shotgun (WGS) entry which is preliminary data.</text>
</comment>
<sequence length="67" mass="7298">MAVFVPACLERDFDAQTGTCSAPIWIPQPSLLPGLTVADAQSIGQAIVLLWAVAFVFRLIRKVIQRS</sequence>
<keyword evidence="1" id="KW-1133">Transmembrane helix</keyword>
<evidence type="ECO:0008006" key="4">
    <source>
        <dbReference type="Google" id="ProtNLM"/>
    </source>
</evidence>
<dbReference type="RefSeq" id="WP_128421986.1">
    <property type="nucleotide sequence ID" value="NZ_CP049017.1"/>
</dbReference>
<keyword evidence="1" id="KW-0812">Transmembrane</keyword>
<evidence type="ECO:0000313" key="3">
    <source>
        <dbReference type="Proteomes" id="UP000239898"/>
    </source>
</evidence>
<dbReference type="EMBL" id="MIGX01000256">
    <property type="protein sequence ID" value="PPT73493.1"/>
    <property type="molecule type" value="Genomic_DNA"/>
</dbReference>
<keyword evidence="3" id="KW-1185">Reference proteome</keyword>